<dbReference type="EMBL" id="CP014567">
    <property type="protein sequence ID" value="AVI05965.1"/>
    <property type="molecule type" value="Genomic_DNA"/>
</dbReference>
<evidence type="ECO:0000313" key="4">
    <source>
        <dbReference type="Proteomes" id="UP000509636"/>
    </source>
</evidence>
<reference evidence="1" key="1">
    <citation type="submission" date="2016-02" db="EMBL/GenBank/DDBJ databases">
        <title>Genomic sequence of a clinical Staphylococcus hominis isolate.</title>
        <authorList>
            <person name="McClure J.M."/>
            <person name="Zhang K."/>
        </authorList>
    </citation>
    <scope>NUCLEOTIDE SEQUENCE</scope>
    <source>
        <strain evidence="1">C34847</strain>
    </source>
</reference>
<gene>
    <name evidence="1" type="ORF">AZE34_03990</name>
    <name evidence="3" type="ORF">FOB69_06665</name>
    <name evidence="2" type="ORF">J7T32_007780</name>
</gene>
<name>A0A3S7GU62_STAHO</name>
<dbReference type="Proteomes" id="UP000665944">
    <property type="component" value="Unassembled WGS sequence"/>
</dbReference>
<evidence type="ECO:0000313" key="1">
    <source>
        <dbReference type="EMBL" id="AVI05965.1"/>
    </source>
</evidence>
<keyword evidence="5" id="KW-1185">Reference proteome</keyword>
<reference evidence="2 5" key="3">
    <citation type="submission" date="2022-06" db="EMBL/GenBank/DDBJ databases">
        <title>Staphylococcus hominis ShoR14 genome sequence.</title>
        <authorList>
            <person name="Yeo C.C."/>
            <person name="Chew C.H."/>
            <person name="Che Hamzah A.M."/>
            <person name="Al-Trad E.I."/>
        </authorList>
    </citation>
    <scope>NUCLEOTIDE SEQUENCE [LARGE SCALE GENOMIC DNA]</scope>
    <source>
        <strain evidence="2 5">ShoR14</strain>
    </source>
</reference>
<dbReference type="EMBL" id="JAGHKT020000010">
    <property type="protein sequence ID" value="MCM5672664.1"/>
    <property type="molecule type" value="Genomic_DNA"/>
</dbReference>
<organism evidence="1">
    <name type="scientific">Staphylococcus hominis</name>
    <dbReference type="NCBI Taxonomy" id="1290"/>
    <lineage>
        <taxon>Bacteria</taxon>
        <taxon>Bacillati</taxon>
        <taxon>Bacillota</taxon>
        <taxon>Bacilli</taxon>
        <taxon>Bacillales</taxon>
        <taxon>Staphylococcaceae</taxon>
        <taxon>Staphylococcus</taxon>
    </lineage>
</organism>
<evidence type="ECO:0000313" key="3">
    <source>
        <dbReference type="EMBL" id="QKQ29024.1"/>
    </source>
</evidence>
<protein>
    <submittedName>
        <fullName evidence="1">Uncharacterized protein</fullName>
    </submittedName>
</protein>
<accession>A0A3S7GU62</accession>
<dbReference type="RefSeq" id="WP_017175341.1">
    <property type="nucleotide sequence ID" value="NZ_CP014567.1"/>
</dbReference>
<evidence type="ECO:0000313" key="5">
    <source>
        <dbReference type="Proteomes" id="UP000665944"/>
    </source>
</evidence>
<dbReference type="EMBL" id="CP054550">
    <property type="protein sequence ID" value="QKQ29024.1"/>
    <property type="molecule type" value="Genomic_DNA"/>
</dbReference>
<reference evidence="3 4" key="2">
    <citation type="submission" date="2019-09" db="EMBL/GenBank/DDBJ databases">
        <title>FDA dAtabase for Regulatory Grade micrObial Sequences (FDA-ARGOS): Supporting development and validation of Infectious Disease Dx tests.</title>
        <authorList>
            <person name="Sciortino C."/>
            <person name="Tallon L."/>
            <person name="Sadzewicz L."/>
            <person name="Vavikolanu K."/>
            <person name="Mehta A."/>
            <person name="Aluvathingal J."/>
            <person name="Nadendla S."/>
            <person name="Nandy P."/>
            <person name="Geyer C."/>
            <person name="Yan Y."/>
            <person name="Sichtig H."/>
        </authorList>
    </citation>
    <scope>NUCLEOTIDE SEQUENCE [LARGE SCALE GENOMIC DNA]</scope>
    <source>
        <strain evidence="3 4">FDAARGOS_661</strain>
    </source>
</reference>
<sequence>MKFELLEKNYKYLSSIEMTYLNNHDFTGTNNIAYFIANHFAKFNMEIESDFIFVDLSEDPQNQHIIAITKESIYDFIYNEQGIEKLKLKIFNNKISDLSLQYESLSSVNDNCDDIKTYPKIPSFKINLKDGVSFDIPLNKNKVSVEPITLYKKFISDL</sequence>
<dbReference type="AlphaFoldDB" id="A0A3S7GU62"/>
<proteinExistence type="predicted"/>
<dbReference type="Proteomes" id="UP000509636">
    <property type="component" value="Chromosome"/>
</dbReference>
<evidence type="ECO:0000313" key="2">
    <source>
        <dbReference type="EMBL" id="MCM5672664.1"/>
    </source>
</evidence>